<dbReference type="InterPro" id="IPR041078">
    <property type="entry name" value="Plavaka"/>
</dbReference>
<dbReference type="Proteomes" id="UP001215280">
    <property type="component" value="Unassembled WGS sequence"/>
</dbReference>
<dbReference type="EMBL" id="JARJLG010000001">
    <property type="protein sequence ID" value="KAJ7784984.1"/>
    <property type="molecule type" value="Genomic_DNA"/>
</dbReference>
<reference evidence="1" key="1">
    <citation type="submission" date="2023-03" db="EMBL/GenBank/DDBJ databases">
        <title>Massive genome expansion in bonnet fungi (Mycena s.s.) driven by repeated elements and novel gene families across ecological guilds.</title>
        <authorList>
            <consortium name="Lawrence Berkeley National Laboratory"/>
            <person name="Harder C.B."/>
            <person name="Miyauchi S."/>
            <person name="Viragh M."/>
            <person name="Kuo A."/>
            <person name="Thoen E."/>
            <person name="Andreopoulos B."/>
            <person name="Lu D."/>
            <person name="Skrede I."/>
            <person name="Drula E."/>
            <person name="Henrissat B."/>
            <person name="Morin E."/>
            <person name="Kohler A."/>
            <person name="Barry K."/>
            <person name="LaButti K."/>
            <person name="Morin E."/>
            <person name="Salamov A."/>
            <person name="Lipzen A."/>
            <person name="Mereny Z."/>
            <person name="Hegedus B."/>
            <person name="Baldrian P."/>
            <person name="Stursova M."/>
            <person name="Weitz H."/>
            <person name="Taylor A."/>
            <person name="Grigoriev I.V."/>
            <person name="Nagy L.G."/>
            <person name="Martin F."/>
            <person name="Kauserud H."/>
        </authorList>
    </citation>
    <scope>NUCLEOTIDE SEQUENCE</scope>
    <source>
        <strain evidence="1">CBHHK188m</strain>
    </source>
</reference>
<evidence type="ECO:0000313" key="1">
    <source>
        <dbReference type="EMBL" id="KAJ7784984.1"/>
    </source>
</evidence>
<gene>
    <name evidence="1" type="ORF">DFH07DRAFT_948065</name>
</gene>
<proteinExistence type="predicted"/>
<name>A0AAD7KHQ2_9AGAR</name>
<accession>A0AAD7KHQ2</accession>
<dbReference type="Pfam" id="PF18759">
    <property type="entry name" value="Plavaka"/>
    <property type="match status" value="1"/>
</dbReference>
<keyword evidence="2" id="KW-1185">Reference proteome</keyword>
<dbReference type="AlphaFoldDB" id="A0AAD7KHQ2"/>
<evidence type="ECO:0000313" key="2">
    <source>
        <dbReference type="Proteomes" id="UP001215280"/>
    </source>
</evidence>
<organism evidence="1 2">
    <name type="scientific">Mycena maculata</name>
    <dbReference type="NCBI Taxonomy" id="230809"/>
    <lineage>
        <taxon>Eukaryota</taxon>
        <taxon>Fungi</taxon>
        <taxon>Dikarya</taxon>
        <taxon>Basidiomycota</taxon>
        <taxon>Agaricomycotina</taxon>
        <taxon>Agaricomycetes</taxon>
        <taxon>Agaricomycetidae</taxon>
        <taxon>Agaricales</taxon>
        <taxon>Marasmiineae</taxon>
        <taxon>Mycenaceae</taxon>
        <taxon>Mycena</taxon>
    </lineage>
</organism>
<protein>
    <submittedName>
        <fullName evidence="1">Uncharacterized protein</fullName>
    </submittedName>
</protein>
<sequence length="201" mass="22567">MQSLLKPLVEAGKNGVNMVCTDGFIHRVHPILAAYVADFPEQCLIACCKESRCPRCVVPRDERGSATAAPLRDVKETLATLDAHQQGKKPPKFEQDGLRPVYHPFWWDLPYTDIFTCLTPDLLHQLHQGVFKDHLVKWCTALVSGEDEFDARFKAMNGHSGLRHFKKGISTVSQWTGTEHKEMQHVFLSILAGAVNAPVKH</sequence>
<comment type="caution">
    <text evidence="1">The sequence shown here is derived from an EMBL/GenBank/DDBJ whole genome shotgun (WGS) entry which is preliminary data.</text>
</comment>